<gene>
    <name evidence="5" type="ORF">HF526_19850</name>
</gene>
<keyword evidence="6" id="KW-1185">Reference proteome</keyword>
<dbReference type="PROSITE" id="PS51683">
    <property type="entry name" value="SAM_OMT_II"/>
    <property type="match status" value="1"/>
</dbReference>
<keyword evidence="1" id="KW-0489">Methyltransferase</keyword>
<proteinExistence type="predicted"/>
<dbReference type="Gene3D" id="1.10.10.10">
    <property type="entry name" value="Winged helix-like DNA-binding domain superfamily/Winged helix DNA-binding domain"/>
    <property type="match status" value="1"/>
</dbReference>
<dbReference type="Gene3D" id="3.40.50.150">
    <property type="entry name" value="Vaccinia Virus protein VP39"/>
    <property type="match status" value="1"/>
</dbReference>
<reference evidence="5 6" key="1">
    <citation type="submission" date="2020-04" db="EMBL/GenBank/DDBJ databases">
        <authorList>
            <person name="Klaysubun C."/>
            <person name="Duangmal K."/>
            <person name="Lipun K."/>
        </authorList>
    </citation>
    <scope>NUCLEOTIDE SEQUENCE [LARGE SCALE GENOMIC DNA]</scope>
    <source>
        <strain evidence="5 6">K10HN5</strain>
    </source>
</reference>
<organism evidence="5 6">
    <name type="scientific">Pseudonocardia acidicola</name>
    <dbReference type="NCBI Taxonomy" id="2724939"/>
    <lineage>
        <taxon>Bacteria</taxon>
        <taxon>Bacillati</taxon>
        <taxon>Actinomycetota</taxon>
        <taxon>Actinomycetes</taxon>
        <taxon>Pseudonocardiales</taxon>
        <taxon>Pseudonocardiaceae</taxon>
        <taxon>Pseudonocardia</taxon>
    </lineage>
</organism>
<dbReference type="InterPro" id="IPR016461">
    <property type="entry name" value="COMT-like"/>
</dbReference>
<dbReference type="RefSeq" id="WP_169383037.1">
    <property type="nucleotide sequence ID" value="NZ_JAAXLA010000038.1"/>
</dbReference>
<dbReference type="InterPro" id="IPR036390">
    <property type="entry name" value="WH_DNA-bd_sf"/>
</dbReference>
<evidence type="ECO:0000256" key="2">
    <source>
        <dbReference type="ARBA" id="ARBA00022679"/>
    </source>
</evidence>
<name>A0ABX1SD99_9PSEU</name>
<evidence type="ECO:0000259" key="4">
    <source>
        <dbReference type="Pfam" id="PF00891"/>
    </source>
</evidence>
<dbReference type="SUPFAM" id="SSF53335">
    <property type="entry name" value="S-adenosyl-L-methionine-dependent methyltransferases"/>
    <property type="match status" value="1"/>
</dbReference>
<dbReference type="PANTHER" id="PTHR43712:SF2">
    <property type="entry name" value="O-METHYLTRANSFERASE CICE"/>
    <property type="match status" value="1"/>
</dbReference>
<dbReference type="PANTHER" id="PTHR43712">
    <property type="entry name" value="PUTATIVE (AFU_ORTHOLOGUE AFUA_4G14580)-RELATED"/>
    <property type="match status" value="1"/>
</dbReference>
<dbReference type="Pfam" id="PF00891">
    <property type="entry name" value="Methyltransf_2"/>
    <property type="match status" value="1"/>
</dbReference>
<accession>A0ABX1SD99</accession>
<comment type="caution">
    <text evidence="5">The sequence shown here is derived from an EMBL/GenBank/DDBJ whole genome shotgun (WGS) entry which is preliminary data.</text>
</comment>
<feature type="domain" description="O-methyltransferase C-terminal" evidence="4">
    <location>
        <begin position="78"/>
        <end position="208"/>
    </location>
</feature>
<dbReference type="Proteomes" id="UP000820669">
    <property type="component" value="Unassembled WGS sequence"/>
</dbReference>
<dbReference type="InterPro" id="IPR001077">
    <property type="entry name" value="COMT_C"/>
</dbReference>
<sequence length="208" mass="21430">MATPPAGPVQAPALQLAMSGLLARALFSVTERGILDLLPEGPLGSAEIAGKTGAHPAAMHQVADPFPETLDTGWSGVEPAFGEPWFEHLHARSEQAASFNRMMVGIHGTEPAAVAQASDFTGIGHLVGVGGGIGTLLRAVLEANPGLRGTLFDLPGVVDQARENPAGLGERSAVATGGFFDGVPAGADAYLLSHVVHDWDEAECRTIL</sequence>
<dbReference type="InterPro" id="IPR029063">
    <property type="entry name" value="SAM-dependent_MTases_sf"/>
</dbReference>
<evidence type="ECO:0000256" key="1">
    <source>
        <dbReference type="ARBA" id="ARBA00022603"/>
    </source>
</evidence>
<evidence type="ECO:0000313" key="5">
    <source>
        <dbReference type="EMBL" id="NMH99550.1"/>
    </source>
</evidence>
<dbReference type="EMBL" id="JAAXLA010000038">
    <property type="protein sequence ID" value="NMH99550.1"/>
    <property type="molecule type" value="Genomic_DNA"/>
</dbReference>
<protein>
    <recommendedName>
        <fullName evidence="4">O-methyltransferase C-terminal domain-containing protein</fullName>
    </recommendedName>
</protein>
<dbReference type="InterPro" id="IPR036388">
    <property type="entry name" value="WH-like_DNA-bd_sf"/>
</dbReference>
<evidence type="ECO:0000313" key="6">
    <source>
        <dbReference type="Proteomes" id="UP000820669"/>
    </source>
</evidence>
<evidence type="ECO:0000256" key="3">
    <source>
        <dbReference type="ARBA" id="ARBA00022691"/>
    </source>
</evidence>
<dbReference type="SUPFAM" id="SSF46785">
    <property type="entry name" value="Winged helix' DNA-binding domain"/>
    <property type="match status" value="1"/>
</dbReference>
<keyword evidence="3" id="KW-0949">S-adenosyl-L-methionine</keyword>
<keyword evidence="2" id="KW-0808">Transferase</keyword>